<evidence type="ECO:0000256" key="1">
    <source>
        <dbReference type="ARBA" id="ARBA00001936"/>
    </source>
</evidence>
<keyword evidence="6" id="KW-0460">Magnesium</keyword>
<evidence type="ECO:0000256" key="3">
    <source>
        <dbReference type="ARBA" id="ARBA00013081"/>
    </source>
</evidence>
<keyword evidence="8" id="KW-0464">Manganese</keyword>
<dbReference type="GO" id="GO:0004722">
    <property type="term" value="F:protein serine/threonine phosphatase activity"/>
    <property type="evidence" value="ECO:0007669"/>
    <property type="project" value="UniProtKB-EC"/>
</dbReference>
<evidence type="ECO:0000256" key="7">
    <source>
        <dbReference type="ARBA" id="ARBA00022912"/>
    </source>
</evidence>
<feature type="compositionally biased region" description="Low complexity" evidence="10">
    <location>
        <begin position="184"/>
        <end position="207"/>
    </location>
</feature>
<dbReference type="PANTHER" id="PTHR13832">
    <property type="entry name" value="PROTEIN PHOSPHATASE 2C"/>
    <property type="match status" value="1"/>
</dbReference>
<keyword evidence="5 9" id="KW-0378">Hydrolase</keyword>
<dbReference type="Pfam" id="PF00481">
    <property type="entry name" value="PP2C"/>
    <property type="match status" value="2"/>
</dbReference>
<feature type="compositionally biased region" description="Basic and acidic residues" evidence="10">
    <location>
        <begin position="208"/>
        <end position="241"/>
    </location>
</feature>
<comment type="caution">
    <text evidence="12">The sequence shown here is derived from an EMBL/GenBank/DDBJ whole genome shotgun (WGS) entry which is preliminary data.</text>
</comment>
<dbReference type="CDD" id="cd00143">
    <property type="entry name" value="PP2Cc"/>
    <property type="match status" value="1"/>
</dbReference>
<gene>
    <name evidence="12" type="ORF">RN001_012580</name>
</gene>
<evidence type="ECO:0000313" key="13">
    <source>
        <dbReference type="Proteomes" id="UP001353858"/>
    </source>
</evidence>
<feature type="compositionally biased region" description="Acidic residues" evidence="10">
    <location>
        <begin position="347"/>
        <end position="374"/>
    </location>
</feature>
<dbReference type="Gene3D" id="3.60.40.10">
    <property type="entry name" value="PPM-type phosphatase domain"/>
    <property type="match status" value="2"/>
</dbReference>
<dbReference type="EMBL" id="JARPUR010000005">
    <property type="protein sequence ID" value="KAK4876158.1"/>
    <property type="molecule type" value="Genomic_DNA"/>
</dbReference>
<dbReference type="PANTHER" id="PTHR13832:SF803">
    <property type="entry name" value="PROTEIN PHOSPHATASE 1G"/>
    <property type="match status" value="1"/>
</dbReference>
<feature type="region of interest" description="Disordered" evidence="10">
    <location>
        <begin position="181"/>
        <end position="374"/>
    </location>
</feature>
<protein>
    <recommendedName>
        <fullName evidence="3">protein-serine/threonine phosphatase</fullName>
        <ecNumber evidence="3">3.1.3.16</ecNumber>
    </recommendedName>
</protein>
<dbReference type="GO" id="GO:0046872">
    <property type="term" value="F:metal ion binding"/>
    <property type="evidence" value="ECO:0007669"/>
    <property type="project" value="UniProtKB-KW"/>
</dbReference>
<evidence type="ECO:0000256" key="5">
    <source>
        <dbReference type="ARBA" id="ARBA00022801"/>
    </source>
</evidence>
<dbReference type="InterPro" id="IPR000222">
    <property type="entry name" value="PP2C_BS"/>
</dbReference>
<evidence type="ECO:0000256" key="6">
    <source>
        <dbReference type="ARBA" id="ARBA00022842"/>
    </source>
</evidence>
<feature type="compositionally biased region" description="Acidic residues" evidence="10">
    <location>
        <begin position="307"/>
        <end position="318"/>
    </location>
</feature>
<evidence type="ECO:0000256" key="2">
    <source>
        <dbReference type="ARBA" id="ARBA00006702"/>
    </source>
</evidence>
<dbReference type="SUPFAM" id="SSF81606">
    <property type="entry name" value="PP2C-like"/>
    <property type="match status" value="2"/>
</dbReference>
<dbReference type="PROSITE" id="PS51746">
    <property type="entry name" value="PPM_2"/>
    <property type="match status" value="1"/>
</dbReference>
<dbReference type="EC" id="3.1.3.16" evidence="3"/>
<evidence type="ECO:0000256" key="9">
    <source>
        <dbReference type="RuleBase" id="RU003465"/>
    </source>
</evidence>
<accession>A0AAN7P5L5</accession>
<dbReference type="AlphaFoldDB" id="A0AAN7P5L5"/>
<feature type="compositionally biased region" description="Basic and acidic residues" evidence="10">
    <location>
        <begin position="582"/>
        <end position="596"/>
    </location>
</feature>
<name>A0AAN7P5L5_9COLE</name>
<dbReference type="InterPro" id="IPR015655">
    <property type="entry name" value="PP2C"/>
</dbReference>
<comment type="cofactor">
    <cofactor evidence="1">
        <name>Mn(2+)</name>
        <dbReference type="ChEBI" id="CHEBI:29035"/>
    </cofactor>
</comment>
<evidence type="ECO:0000256" key="8">
    <source>
        <dbReference type="ARBA" id="ARBA00023211"/>
    </source>
</evidence>
<feature type="compositionally biased region" description="Polar residues" evidence="10">
    <location>
        <begin position="285"/>
        <end position="302"/>
    </location>
</feature>
<keyword evidence="13" id="KW-1185">Reference proteome</keyword>
<evidence type="ECO:0000259" key="11">
    <source>
        <dbReference type="PROSITE" id="PS51746"/>
    </source>
</evidence>
<dbReference type="InterPro" id="IPR036457">
    <property type="entry name" value="PPM-type-like_dom_sf"/>
</dbReference>
<dbReference type="SMART" id="SM00332">
    <property type="entry name" value="PP2Cc"/>
    <property type="match status" value="1"/>
</dbReference>
<dbReference type="Proteomes" id="UP001353858">
    <property type="component" value="Unassembled WGS sequence"/>
</dbReference>
<comment type="similarity">
    <text evidence="2 9">Belongs to the PP2C family.</text>
</comment>
<dbReference type="PROSITE" id="PS01032">
    <property type="entry name" value="PPM_1"/>
    <property type="match status" value="1"/>
</dbReference>
<dbReference type="InterPro" id="IPR001932">
    <property type="entry name" value="PPM-type_phosphatase-like_dom"/>
</dbReference>
<feature type="region of interest" description="Disordered" evidence="10">
    <location>
        <begin position="577"/>
        <end position="596"/>
    </location>
</feature>
<sequence>MGSYLSEPVTEKISSDEENDKLLSGASSMQGWRISQEDAHNCILDFDVNTSLFAVYDGHGGHEVAQYCSKKLPDFLKNISSYKNNDMEKALIDAFLGFDATIATPEVIAELKEIVGVKVTENETDGSDVEDNVANLYEEATMPLEQVIEKYTSNLKHPHLQHLQKGGDKLPSSPYLRARKENTNESSSTCGESSGSSKCTDSSSSSKNTEEKETKETESKSETSKIETEEEKSIPTKDEKPLQNGDSPSPAPETNTDEVTHQGNGEIANKRKGKALTKTKGVEKTPTSIKTRPKRNAQQLYSNLLDFESDSESEDEEDKTFQGSNDSSSEDDAKPNEGDNSEVSSEVGEEETDDMEEEEDLEEEEDEEDNDEMDEADLEFARNMREEPGSDSGCTAVVALLRENQLYVANAGDSRCIVCRNGKAFDMSVDHKPEDELESQRIVKAGGKVTSDGRVNGGLNLSRAIGDHAYKQKKELSDQEQMITALPDVRTLTINPKEDEFMVLACDGIWNFMSSQQVVDFVKSKLENSPEKLSKICEQMFDHCLAPDTMCDGTGCDNMTAIIVQFKNNICKRAAQPVEESENTKRVKTDQPETTS</sequence>
<feature type="domain" description="PPM-type phosphatase" evidence="11">
    <location>
        <begin position="23"/>
        <end position="566"/>
    </location>
</feature>
<keyword evidence="7 9" id="KW-0904">Protein phosphatase</keyword>
<evidence type="ECO:0000256" key="10">
    <source>
        <dbReference type="SAM" id="MobiDB-lite"/>
    </source>
</evidence>
<evidence type="ECO:0000256" key="4">
    <source>
        <dbReference type="ARBA" id="ARBA00022723"/>
    </source>
</evidence>
<reference evidence="13" key="1">
    <citation type="submission" date="2023-01" db="EMBL/GenBank/DDBJ databases">
        <title>Key to firefly adult light organ development and bioluminescence: homeobox transcription factors regulate luciferase expression and transportation to peroxisome.</title>
        <authorList>
            <person name="Fu X."/>
        </authorList>
    </citation>
    <scope>NUCLEOTIDE SEQUENCE [LARGE SCALE GENOMIC DNA]</scope>
</reference>
<keyword evidence="4" id="KW-0479">Metal-binding</keyword>
<evidence type="ECO:0000313" key="12">
    <source>
        <dbReference type="EMBL" id="KAK4876158.1"/>
    </source>
</evidence>
<proteinExistence type="inferred from homology"/>
<organism evidence="12 13">
    <name type="scientific">Aquatica leii</name>
    <dbReference type="NCBI Taxonomy" id="1421715"/>
    <lineage>
        <taxon>Eukaryota</taxon>
        <taxon>Metazoa</taxon>
        <taxon>Ecdysozoa</taxon>
        <taxon>Arthropoda</taxon>
        <taxon>Hexapoda</taxon>
        <taxon>Insecta</taxon>
        <taxon>Pterygota</taxon>
        <taxon>Neoptera</taxon>
        <taxon>Endopterygota</taxon>
        <taxon>Coleoptera</taxon>
        <taxon>Polyphaga</taxon>
        <taxon>Elateriformia</taxon>
        <taxon>Elateroidea</taxon>
        <taxon>Lampyridae</taxon>
        <taxon>Luciolinae</taxon>
        <taxon>Aquatica</taxon>
    </lineage>
</organism>